<evidence type="ECO:0000256" key="6">
    <source>
        <dbReference type="SAM" id="MobiDB-lite"/>
    </source>
</evidence>
<dbReference type="PANTHER" id="PTHR46097">
    <property type="entry name" value="G PROTEIN-COUPLED RECEPTOR KINASE INTERACTING ARFGAP"/>
    <property type="match status" value="1"/>
</dbReference>
<evidence type="ECO:0000256" key="2">
    <source>
        <dbReference type="ARBA" id="ARBA00022737"/>
    </source>
</evidence>
<keyword evidence="4 5" id="KW-0040">ANK repeat</keyword>
<evidence type="ECO:0000256" key="1">
    <source>
        <dbReference type="ARBA" id="ARBA00022468"/>
    </source>
</evidence>
<gene>
    <name evidence="8" type="ORF">RUM43_005778</name>
</gene>
<keyword evidence="3" id="KW-0862">Zinc</keyword>
<dbReference type="InterPro" id="IPR047161">
    <property type="entry name" value="GIT-like"/>
</dbReference>
<dbReference type="PROSITE" id="PS50297">
    <property type="entry name" value="ANK_REP_REGION"/>
    <property type="match status" value="1"/>
</dbReference>
<dbReference type="GO" id="GO:0008277">
    <property type="term" value="P:regulation of G protein-coupled receptor signaling pathway"/>
    <property type="evidence" value="ECO:0007669"/>
    <property type="project" value="TreeGrafter"/>
</dbReference>
<feature type="repeat" description="ANK" evidence="5">
    <location>
        <begin position="100"/>
        <end position="132"/>
    </location>
</feature>
<dbReference type="GO" id="GO:0036465">
    <property type="term" value="P:synaptic vesicle recycling"/>
    <property type="evidence" value="ECO:0007669"/>
    <property type="project" value="TreeGrafter"/>
</dbReference>
<dbReference type="SUPFAM" id="SSF48403">
    <property type="entry name" value="Ankyrin repeat"/>
    <property type="match status" value="1"/>
</dbReference>
<dbReference type="Pfam" id="PF08518">
    <property type="entry name" value="GIT_SHD"/>
    <property type="match status" value="2"/>
</dbReference>
<evidence type="ECO:0000256" key="4">
    <source>
        <dbReference type="ARBA" id="ARBA00023043"/>
    </source>
</evidence>
<evidence type="ECO:0000256" key="5">
    <source>
        <dbReference type="PROSITE-ProRule" id="PRU00023"/>
    </source>
</evidence>
<dbReference type="Pfam" id="PF12796">
    <property type="entry name" value="Ank_2"/>
    <property type="match status" value="1"/>
</dbReference>
<dbReference type="Proteomes" id="UP001372834">
    <property type="component" value="Unassembled WGS sequence"/>
</dbReference>
<dbReference type="InterPro" id="IPR036770">
    <property type="entry name" value="Ankyrin_rpt-contain_sf"/>
</dbReference>
<keyword evidence="2" id="KW-0677">Repeat</keyword>
<proteinExistence type="predicted"/>
<dbReference type="InterPro" id="IPR013724">
    <property type="entry name" value="GIT_SHD"/>
</dbReference>
<dbReference type="EMBL" id="JAWJWE010000037">
    <property type="protein sequence ID" value="KAK6625480.1"/>
    <property type="molecule type" value="Genomic_DNA"/>
</dbReference>
<feature type="domain" description="GIT Spa2 homology (SHD)" evidence="7">
    <location>
        <begin position="261"/>
        <end position="291"/>
    </location>
</feature>
<comment type="caution">
    <text evidence="8">The sequence shown here is derived from an EMBL/GenBank/DDBJ whole genome shotgun (WGS) entry which is preliminary data.</text>
</comment>
<dbReference type="PANTHER" id="PTHR46097:SF3">
    <property type="entry name" value="ARF GTPASE-ACTIVATING PROTEIN GIT"/>
    <property type="match status" value="1"/>
</dbReference>
<dbReference type="AlphaFoldDB" id="A0AAN8S335"/>
<keyword evidence="1" id="KW-0343">GTPase activation</keyword>
<dbReference type="GO" id="GO:0008270">
    <property type="term" value="F:zinc ion binding"/>
    <property type="evidence" value="ECO:0007669"/>
    <property type="project" value="UniProtKB-KW"/>
</dbReference>
<dbReference type="GO" id="GO:0005096">
    <property type="term" value="F:GTPase activator activity"/>
    <property type="evidence" value="ECO:0007669"/>
    <property type="project" value="UniProtKB-KW"/>
</dbReference>
<evidence type="ECO:0000313" key="9">
    <source>
        <dbReference type="Proteomes" id="UP001372834"/>
    </source>
</evidence>
<feature type="domain" description="GIT Spa2 homology (SHD)" evidence="7">
    <location>
        <begin position="197"/>
        <end position="227"/>
    </location>
</feature>
<dbReference type="InterPro" id="IPR002110">
    <property type="entry name" value="Ankyrin_rpt"/>
</dbReference>
<dbReference type="GO" id="GO:0007420">
    <property type="term" value="P:brain development"/>
    <property type="evidence" value="ECO:0007669"/>
    <property type="project" value="InterPro"/>
</dbReference>
<dbReference type="Gene3D" id="1.20.120.330">
    <property type="entry name" value="Nucleotidyltransferases domain 2"/>
    <property type="match status" value="1"/>
</dbReference>
<organism evidence="8 9">
    <name type="scientific">Polyplax serrata</name>
    <name type="common">Common mouse louse</name>
    <dbReference type="NCBI Taxonomy" id="468196"/>
    <lineage>
        <taxon>Eukaryota</taxon>
        <taxon>Metazoa</taxon>
        <taxon>Ecdysozoa</taxon>
        <taxon>Arthropoda</taxon>
        <taxon>Hexapoda</taxon>
        <taxon>Insecta</taxon>
        <taxon>Pterygota</taxon>
        <taxon>Neoptera</taxon>
        <taxon>Paraneoptera</taxon>
        <taxon>Psocodea</taxon>
        <taxon>Troctomorpha</taxon>
        <taxon>Phthiraptera</taxon>
        <taxon>Anoplura</taxon>
        <taxon>Polyplacidae</taxon>
        <taxon>Polyplax</taxon>
    </lineage>
</organism>
<evidence type="ECO:0000259" key="7">
    <source>
        <dbReference type="SMART" id="SM00555"/>
    </source>
</evidence>
<feature type="region of interest" description="Disordered" evidence="6">
    <location>
        <begin position="325"/>
        <end position="352"/>
    </location>
</feature>
<dbReference type="Gene3D" id="1.25.40.20">
    <property type="entry name" value="Ankyrin repeat-containing domain"/>
    <property type="match status" value="1"/>
</dbReference>
<dbReference type="Pfam" id="PF12205">
    <property type="entry name" value="GIT1_C"/>
    <property type="match status" value="1"/>
</dbReference>
<reference evidence="8 9" key="1">
    <citation type="submission" date="2023-10" db="EMBL/GenBank/DDBJ databases">
        <title>Genomes of two closely related lineages of the louse Polyplax serrata with different host specificities.</title>
        <authorList>
            <person name="Martinu J."/>
            <person name="Tarabai H."/>
            <person name="Stefka J."/>
            <person name="Hypsa V."/>
        </authorList>
    </citation>
    <scope>NUCLEOTIDE SEQUENCE [LARGE SCALE GENOMIC DNA]</scope>
    <source>
        <strain evidence="8">HR10_N</strain>
    </source>
</reference>
<feature type="region of interest" description="Disordered" evidence="6">
    <location>
        <begin position="397"/>
        <end position="423"/>
    </location>
</feature>
<feature type="compositionally biased region" description="Polar residues" evidence="6">
    <location>
        <begin position="414"/>
        <end position="423"/>
    </location>
</feature>
<name>A0AAN8S335_POLSC</name>
<dbReference type="GO" id="GO:0098793">
    <property type="term" value="C:presynapse"/>
    <property type="evidence" value="ECO:0007669"/>
    <property type="project" value="GOC"/>
</dbReference>
<dbReference type="InterPro" id="IPR022018">
    <property type="entry name" value="GIT1_C"/>
</dbReference>
<evidence type="ECO:0000313" key="8">
    <source>
        <dbReference type="EMBL" id="KAK6625480.1"/>
    </source>
</evidence>
<accession>A0AAN8S335</accession>
<sequence length="568" mass="63607">MVETLNKAGANNIWEHTLMEHGSATVSCKPSFSGSAHSNKESFIKAKHEDLEFILQTDQETDGIEGVGAQLHAAARTPDVLTSLRLFSQGADPNFYHHDKKNMPLHVAAKSGQTLQAELFIVYGADITKKDGSGKTPEECAFEAGHFHLANRLKEAKYHVPDRLSQYLYSRKPGSDNQFNLVKNDLTNLNYCQNNEAKAKLEMLSNSQLERLIEDVYDEVDRREAENASLINYSKGQTHCKINSTPFLPIHPALSTSRNQGRQKLGRLTDKEFNAMIIDILQEVKRRDTANNFSPLNKLKPEISDEEPLYDSVASDDDYAYTDKISPEREPLLSNGAQSSDKASEEDLRRNLSSSQATINRLQSEIKLLQDTVAGLVKENRELKDEILRARSYSRGIEASGEGEAEPVSDTKGQKSTRPTSMYETREALRYWSGKSDESRNGTQSLYQRQLYTQGTPRYEDVIRRTEQVAKRIKELWTAVQAGDFTTFVPCAERIRVAVAELTAIFPQSPPDELIRKLGANTARLQIECGTLPNCEGSVASHCLQQIRNCAYELAKATKLIVMNAQNG</sequence>
<keyword evidence="3" id="KW-0863">Zinc-finger</keyword>
<evidence type="ECO:0000256" key="3">
    <source>
        <dbReference type="ARBA" id="ARBA00022771"/>
    </source>
</evidence>
<dbReference type="SMART" id="SM00555">
    <property type="entry name" value="GIT"/>
    <property type="match status" value="2"/>
</dbReference>
<dbReference type="GO" id="GO:0031267">
    <property type="term" value="F:small GTPase binding"/>
    <property type="evidence" value="ECO:0007669"/>
    <property type="project" value="TreeGrafter"/>
</dbReference>
<dbReference type="GO" id="GO:0032012">
    <property type="term" value="P:regulation of ARF protein signal transduction"/>
    <property type="evidence" value="ECO:0007669"/>
    <property type="project" value="InterPro"/>
</dbReference>
<dbReference type="PROSITE" id="PS50088">
    <property type="entry name" value="ANK_REPEAT"/>
    <property type="match status" value="1"/>
</dbReference>
<keyword evidence="3" id="KW-0479">Metal-binding</keyword>
<protein>
    <recommendedName>
        <fullName evidence="7">GIT Spa2 homology (SHD) domain-containing protein</fullName>
    </recommendedName>
</protein>